<comment type="caution">
    <text evidence="18">The sequence shown here is derived from an EMBL/GenBank/DDBJ whole genome shotgun (WGS) entry which is preliminary data.</text>
</comment>
<evidence type="ECO:0000256" key="17">
    <source>
        <dbReference type="ARBA" id="ARBA00025148"/>
    </source>
</evidence>
<dbReference type="InterPro" id="IPR006941">
    <property type="entry name" value="RNase_CAF1"/>
</dbReference>
<evidence type="ECO:0000256" key="1">
    <source>
        <dbReference type="ARBA" id="ARBA00001663"/>
    </source>
</evidence>
<evidence type="ECO:0000256" key="9">
    <source>
        <dbReference type="ARBA" id="ARBA00022722"/>
    </source>
</evidence>
<dbReference type="GO" id="GO:0030014">
    <property type="term" value="C:CCR4-NOT complex"/>
    <property type="evidence" value="ECO:0007669"/>
    <property type="project" value="InterPro"/>
</dbReference>
<comment type="subcellular location">
    <subcellularLocation>
        <location evidence="4">Cytoplasm</location>
    </subcellularLocation>
    <subcellularLocation>
        <location evidence="3">Nucleus</location>
    </subcellularLocation>
</comment>
<dbReference type="EC" id="3.1.13.4" evidence="7"/>
<evidence type="ECO:0000256" key="2">
    <source>
        <dbReference type="ARBA" id="ARBA00001968"/>
    </source>
</evidence>
<keyword evidence="9" id="KW-0540">Nuclease</keyword>
<name>A0A6A6KL59_HEVBR</name>
<dbReference type="SUPFAM" id="SSF53098">
    <property type="entry name" value="Ribonuclease H-like"/>
    <property type="match status" value="1"/>
</dbReference>
<dbReference type="GO" id="GO:0005634">
    <property type="term" value="C:nucleus"/>
    <property type="evidence" value="ECO:0007669"/>
    <property type="project" value="UniProtKB-SubCell"/>
</dbReference>
<keyword evidence="12" id="KW-0269">Exonuclease</keyword>
<keyword evidence="16" id="KW-0539">Nucleus</keyword>
<evidence type="ECO:0000256" key="11">
    <source>
        <dbReference type="ARBA" id="ARBA00022801"/>
    </source>
</evidence>
<accession>A0A6A6KL59</accession>
<dbReference type="GO" id="GO:0003723">
    <property type="term" value="F:RNA binding"/>
    <property type="evidence" value="ECO:0007669"/>
    <property type="project" value="UniProtKB-KW"/>
</dbReference>
<comment type="subunit">
    <text evidence="6">Component of the CCR4-NOT complex, at least composed of CRR4 and CAF1 proteins.</text>
</comment>
<evidence type="ECO:0000256" key="4">
    <source>
        <dbReference type="ARBA" id="ARBA00004496"/>
    </source>
</evidence>
<dbReference type="AlphaFoldDB" id="A0A6A6KL59"/>
<keyword evidence="13" id="KW-0694">RNA-binding</keyword>
<keyword evidence="15" id="KW-0804">Transcription</keyword>
<dbReference type="GO" id="GO:0004535">
    <property type="term" value="F:poly(A)-specific ribonuclease activity"/>
    <property type="evidence" value="ECO:0007669"/>
    <property type="project" value="UniProtKB-EC"/>
</dbReference>
<dbReference type="InterPro" id="IPR039637">
    <property type="entry name" value="CNOT7/CNOT8/Pop2"/>
</dbReference>
<sequence>MRPVEVRSVWADNLESEFKLIRSLIDSYPLISMDTEFPGIVVRPTADDPYNRCRDPKAHYLNLKGNVDMLNLIQVGLTIADQEGSLPDLGTNICYIWEFNFRDFDVSRDAHSHDSVEMLRSQGIDFEKNRHCGVDSVKFAELMMSSGLVLNDSVSWVAFHGAYDFGYLVKCLTQRALPGELTQFLDIVRLFFGDRVYDVKHLNRFCDLYGGLDRVGKALDMLAADGSSLRVEKLIFLLDWQFMLVRISPGNGLRCEVIIKILGWGCLTSAWRTSDNMFKTLNSAYLDVVDTPAESWFTNSSESASFSTASDESGAGEPALETVIRGLRSERLFFEPGETSSILEEAKAGNGGGGEIPFKESVVFSMDSQDPVWISRSQWKKWWKLMV</sequence>
<keyword evidence="10" id="KW-0479">Metal-binding</keyword>
<dbReference type="Pfam" id="PF04857">
    <property type="entry name" value="CAF1"/>
    <property type="match status" value="1"/>
</dbReference>
<evidence type="ECO:0000256" key="8">
    <source>
        <dbReference type="ARBA" id="ARBA00022490"/>
    </source>
</evidence>
<organism evidence="18 19">
    <name type="scientific">Hevea brasiliensis</name>
    <name type="common">Para rubber tree</name>
    <name type="synonym">Siphonia brasiliensis</name>
    <dbReference type="NCBI Taxonomy" id="3981"/>
    <lineage>
        <taxon>Eukaryota</taxon>
        <taxon>Viridiplantae</taxon>
        <taxon>Streptophyta</taxon>
        <taxon>Embryophyta</taxon>
        <taxon>Tracheophyta</taxon>
        <taxon>Spermatophyta</taxon>
        <taxon>Magnoliopsida</taxon>
        <taxon>eudicotyledons</taxon>
        <taxon>Gunneridae</taxon>
        <taxon>Pentapetalae</taxon>
        <taxon>rosids</taxon>
        <taxon>fabids</taxon>
        <taxon>Malpighiales</taxon>
        <taxon>Euphorbiaceae</taxon>
        <taxon>Crotonoideae</taxon>
        <taxon>Micrandreae</taxon>
        <taxon>Hevea</taxon>
    </lineage>
</organism>
<evidence type="ECO:0000256" key="7">
    <source>
        <dbReference type="ARBA" id="ARBA00012161"/>
    </source>
</evidence>
<dbReference type="GO" id="GO:0046872">
    <property type="term" value="F:metal ion binding"/>
    <property type="evidence" value="ECO:0007669"/>
    <property type="project" value="UniProtKB-KW"/>
</dbReference>
<dbReference type="Gene3D" id="3.30.420.10">
    <property type="entry name" value="Ribonuclease H-like superfamily/Ribonuclease H"/>
    <property type="match status" value="1"/>
</dbReference>
<dbReference type="GO" id="GO:0005737">
    <property type="term" value="C:cytoplasm"/>
    <property type="evidence" value="ECO:0007669"/>
    <property type="project" value="UniProtKB-SubCell"/>
</dbReference>
<evidence type="ECO:0000256" key="15">
    <source>
        <dbReference type="ARBA" id="ARBA00023163"/>
    </source>
</evidence>
<dbReference type="InterPro" id="IPR012337">
    <property type="entry name" value="RNaseH-like_sf"/>
</dbReference>
<comment type="catalytic activity">
    <reaction evidence="1">
        <text>Exonucleolytic cleavage of poly(A) to 5'-AMP.</text>
        <dbReference type="EC" id="3.1.13.4"/>
    </reaction>
</comment>
<evidence type="ECO:0000313" key="18">
    <source>
        <dbReference type="EMBL" id="KAF2289662.1"/>
    </source>
</evidence>
<dbReference type="PANTHER" id="PTHR10797">
    <property type="entry name" value="CCR4-NOT TRANSCRIPTION COMPLEX SUBUNIT"/>
    <property type="match status" value="1"/>
</dbReference>
<keyword evidence="8" id="KW-0963">Cytoplasm</keyword>
<evidence type="ECO:0000313" key="19">
    <source>
        <dbReference type="Proteomes" id="UP000467840"/>
    </source>
</evidence>
<keyword evidence="11" id="KW-0378">Hydrolase</keyword>
<evidence type="ECO:0000256" key="12">
    <source>
        <dbReference type="ARBA" id="ARBA00022839"/>
    </source>
</evidence>
<evidence type="ECO:0000256" key="16">
    <source>
        <dbReference type="ARBA" id="ARBA00023242"/>
    </source>
</evidence>
<proteinExistence type="inferred from homology"/>
<comment type="cofactor">
    <cofactor evidence="2">
        <name>a divalent metal cation</name>
        <dbReference type="ChEBI" id="CHEBI:60240"/>
    </cofactor>
</comment>
<keyword evidence="19" id="KW-1185">Reference proteome</keyword>
<comment type="similarity">
    <text evidence="5">Belongs to the CAF1 family.</text>
</comment>
<gene>
    <name evidence="18" type="ORF">GH714_037791</name>
</gene>
<evidence type="ECO:0000256" key="3">
    <source>
        <dbReference type="ARBA" id="ARBA00004123"/>
    </source>
</evidence>
<evidence type="ECO:0000256" key="5">
    <source>
        <dbReference type="ARBA" id="ARBA00008372"/>
    </source>
</evidence>
<evidence type="ECO:0000256" key="14">
    <source>
        <dbReference type="ARBA" id="ARBA00023015"/>
    </source>
</evidence>
<dbReference type="InterPro" id="IPR036397">
    <property type="entry name" value="RNaseH_sf"/>
</dbReference>
<evidence type="ECO:0000256" key="13">
    <source>
        <dbReference type="ARBA" id="ARBA00022884"/>
    </source>
</evidence>
<dbReference type="EMBL" id="JAAGAX010000016">
    <property type="protein sequence ID" value="KAF2289662.1"/>
    <property type="molecule type" value="Genomic_DNA"/>
</dbReference>
<keyword evidence="14" id="KW-0805">Transcription regulation</keyword>
<protein>
    <recommendedName>
        <fullName evidence="7">poly(A)-specific ribonuclease</fullName>
        <ecNumber evidence="7">3.1.13.4</ecNumber>
    </recommendedName>
</protein>
<dbReference type="Proteomes" id="UP000467840">
    <property type="component" value="Chromosome 8"/>
</dbReference>
<evidence type="ECO:0000256" key="6">
    <source>
        <dbReference type="ARBA" id="ARBA00011757"/>
    </source>
</evidence>
<evidence type="ECO:0000256" key="10">
    <source>
        <dbReference type="ARBA" id="ARBA00022723"/>
    </source>
</evidence>
<comment type="function">
    <text evidence="17">Ubiquitous transcription factor required for a diverse set of processes. It is a component of the CCR4 complex involved in the control of gene expression.</text>
</comment>
<reference evidence="18 19" key="1">
    <citation type="journal article" date="2020" name="Mol. Plant">
        <title>The Chromosome-Based Rubber Tree Genome Provides New Insights into Spurge Genome Evolution and Rubber Biosynthesis.</title>
        <authorList>
            <person name="Liu J."/>
            <person name="Shi C."/>
            <person name="Shi C.C."/>
            <person name="Li W."/>
            <person name="Zhang Q.J."/>
            <person name="Zhang Y."/>
            <person name="Li K."/>
            <person name="Lu H.F."/>
            <person name="Shi C."/>
            <person name="Zhu S.T."/>
            <person name="Xiao Z.Y."/>
            <person name="Nan H."/>
            <person name="Yue Y."/>
            <person name="Zhu X.G."/>
            <person name="Wu Y."/>
            <person name="Hong X.N."/>
            <person name="Fan G.Y."/>
            <person name="Tong Y."/>
            <person name="Zhang D."/>
            <person name="Mao C.L."/>
            <person name="Liu Y.L."/>
            <person name="Hao S.J."/>
            <person name="Liu W.Q."/>
            <person name="Lv M.Q."/>
            <person name="Zhang H.B."/>
            <person name="Liu Y."/>
            <person name="Hu-Tang G.R."/>
            <person name="Wang J.P."/>
            <person name="Wang J.H."/>
            <person name="Sun Y.H."/>
            <person name="Ni S.B."/>
            <person name="Chen W.B."/>
            <person name="Zhang X.C."/>
            <person name="Jiao Y.N."/>
            <person name="Eichler E.E."/>
            <person name="Li G.H."/>
            <person name="Liu X."/>
            <person name="Gao L.Z."/>
        </authorList>
    </citation>
    <scope>NUCLEOTIDE SEQUENCE [LARGE SCALE GENOMIC DNA]</scope>
    <source>
        <strain evidence="19">cv. GT1</strain>
        <tissue evidence="18">Leaf</tissue>
    </source>
</reference>